<accession>A0A8J6B7H6</accession>
<feature type="domain" description="Pseudouridine synthase RsuA/RluA-like" evidence="11">
    <location>
        <begin position="71"/>
        <end position="242"/>
    </location>
</feature>
<dbReference type="GO" id="GO:0009982">
    <property type="term" value="F:pseudouridine synthase activity"/>
    <property type="evidence" value="ECO:0007669"/>
    <property type="project" value="InterPro"/>
</dbReference>
<comment type="caution">
    <text evidence="12">The sequence shown here is derived from an EMBL/GenBank/DDBJ whole genome shotgun (WGS) entry which is preliminary data.</text>
</comment>
<dbReference type="Pfam" id="PF00849">
    <property type="entry name" value="PseudoU_synth_2"/>
    <property type="match status" value="1"/>
</dbReference>
<evidence type="ECO:0000256" key="1">
    <source>
        <dbReference type="ARBA" id="ARBA00001166"/>
    </source>
</evidence>
<dbReference type="InterPro" id="IPR050188">
    <property type="entry name" value="RluA_PseudoU_synthase"/>
</dbReference>
<dbReference type="PANTHER" id="PTHR21600">
    <property type="entry name" value="MITOCHONDRIAL RNA PSEUDOURIDINE SYNTHASE"/>
    <property type="match status" value="1"/>
</dbReference>
<keyword evidence="7" id="KW-0413">Isomerase</keyword>
<evidence type="ECO:0000256" key="5">
    <source>
        <dbReference type="ARBA" id="ARBA00022946"/>
    </source>
</evidence>
<dbReference type="Proteomes" id="UP000770717">
    <property type="component" value="Unassembled WGS sequence"/>
</dbReference>
<dbReference type="GO" id="GO:0001522">
    <property type="term" value="P:pseudouridine synthesis"/>
    <property type="evidence" value="ECO:0007669"/>
    <property type="project" value="InterPro"/>
</dbReference>
<dbReference type="GO" id="GO:0003723">
    <property type="term" value="F:RNA binding"/>
    <property type="evidence" value="ECO:0007669"/>
    <property type="project" value="InterPro"/>
</dbReference>
<evidence type="ECO:0000256" key="10">
    <source>
        <dbReference type="ARBA" id="ARBA00041563"/>
    </source>
</evidence>
<evidence type="ECO:0000256" key="6">
    <source>
        <dbReference type="ARBA" id="ARBA00023128"/>
    </source>
</evidence>
<evidence type="ECO:0000256" key="7">
    <source>
        <dbReference type="ARBA" id="ARBA00023235"/>
    </source>
</evidence>
<evidence type="ECO:0000259" key="11">
    <source>
        <dbReference type="Pfam" id="PF00849"/>
    </source>
</evidence>
<dbReference type="PANTHER" id="PTHR21600:SF83">
    <property type="entry name" value="PSEUDOURIDYLATE SYNTHASE RPUSD4, MITOCHONDRIAL"/>
    <property type="match status" value="1"/>
</dbReference>
<dbReference type="AlphaFoldDB" id="A0A8J6B7H6"/>
<evidence type="ECO:0000256" key="4">
    <source>
        <dbReference type="ARBA" id="ARBA00010876"/>
    </source>
</evidence>
<dbReference type="GO" id="GO:0005739">
    <property type="term" value="C:mitochondrion"/>
    <property type="evidence" value="ECO:0007669"/>
    <property type="project" value="UniProtKB-SubCell"/>
</dbReference>
<organism evidence="12 13">
    <name type="scientific">Eleutherodactylus coqui</name>
    <name type="common">Puerto Rican coqui</name>
    <dbReference type="NCBI Taxonomy" id="57060"/>
    <lineage>
        <taxon>Eukaryota</taxon>
        <taxon>Metazoa</taxon>
        <taxon>Chordata</taxon>
        <taxon>Craniata</taxon>
        <taxon>Vertebrata</taxon>
        <taxon>Euteleostomi</taxon>
        <taxon>Amphibia</taxon>
        <taxon>Batrachia</taxon>
        <taxon>Anura</taxon>
        <taxon>Neobatrachia</taxon>
        <taxon>Hyloidea</taxon>
        <taxon>Eleutherodactylidae</taxon>
        <taxon>Eleutherodactylinae</taxon>
        <taxon>Eleutherodactylus</taxon>
        <taxon>Eleutherodactylus</taxon>
    </lineage>
</organism>
<keyword evidence="13" id="KW-1185">Reference proteome</keyword>
<dbReference type="InterPro" id="IPR006145">
    <property type="entry name" value="PsdUridine_synth_RsuA/RluA"/>
</dbReference>
<evidence type="ECO:0000256" key="9">
    <source>
        <dbReference type="ARBA" id="ARBA00039953"/>
    </source>
</evidence>
<dbReference type="FunFam" id="3.30.2350.10:FF:000015">
    <property type="entry name" value="Mitochondrial RNA pseudouridine synthase RPUSD4"/>
    <property type="match status" value="1"/>
</dbReference>
<comment type="similarity">
    <text evidence="4">Belongs to the pseudouridine synthase RluA family.</text>
</comment>
<evidence type="ECO:0000256" key="2">
    <source>
        <dbReference type="ARBA" id="ARBA00001896"/>
    </source>
</evidence>
<proteinExistence type="inferred from homology"/>
<dbReference type="Gene3D" id="3.30.2350.10">
    <property type="entry name" value="Pseudouridine synthase"/>
    <property type="match status" value="1"/>
</dbReference>
<dbReference type="SUPFAM" id="SSF55120">
    <property type="entry name" value="Pseudouridine synthase"/>
    <property type="match status" value="1"/>
</dbReference>
<evidence type="ECO:0000313" key="12">
    <source>
        <dbReference type="EMBL" id="KAG9465497.1"/>
    </source>
</evidence>
<comment type="catalytic activity">
    <reaction evidence="2">
        <text>uridine in 5S rRNA = pseudouridine in 5S rRNA</text>
        <dbReference type="Rhea" id="RHEA:47036"/>
        <dbReference type="Rhea" id="RHEA-COMP:11730"/>
        <dbReference type="Rhea" id="RHEA-COMP:11731"/>
        <dbReference type="ChEBI" id="CHEBI:65314"/>
        <dbReference type="ChEBI" id="CHEBI:65315"/>
    </reaction>
</comment>
<comment type="subcellular location">
    <subcellularLocation>
        <location evidence="3">Mitochondrion</location>
    </subcellularLocation>
</comment>
<sequence>MPAVEGQASCDLCCEVKMAAAGGTRGARQLAERIRAEMRAAKKQKECAGTLPVVAALRELRSFVVRPDLELVLINKAPGLPTHGGPAVHHSVSSLLPALATMLFGKEVEPLRICHRLDKDTSGALLLARSSAAAERVQRLMQEHRIHRVYWAVCLGVPTPLEGIVDIPIIEKEVIGPQRHYKMSLCPRLRVLPDGSTLRSRVSRSAHEAVTQYRTLAKSCGASLLELQPLTGVKHQLRTHLALALNCPILGDHKYSHWDRLAPQKLPQSLLRALSLTPQQTRSLLLHLHAAQITLPPTSGSDPIVLRCSPPKHFLRTLRKLQLPVPDLQRSDVPPTEM</sequence>
<keyword evidence="5" id="KW-0809">Transit peptide</keyword>
<keyword evidence="6" id="KW-0496">Mitochondrion</keyword>
<evidence type="ECO:0000256" key="8">
    <source>
        <dbReference type="ARBA" id="ARBA00036943"/>
    </source>
</evidence>
<evidence type="ECO:0000313" key="13">
    <source>
        <dbReference type="Proteomes" id="UP000770717"/>
    </source>
</evidence>
<dbReference type="CDD" id="cd02869">
    <property type="entry name" value="PseudoU_synth_RluA_like"/>
    <property type="match status" value="1"/>
</dbReference>
<reference evidence="12" key="1">
    <citation type="thesis" date="2020" institute="ProQuest LLC" country="789 East Eisenhower Parkway, Ann Arbor, MI, USA">
        <title>Comparative Genomics and Chromosome Evolution.</title>
        <authorList>
            <person name="Mudd A.B."/>
        </authorList>
    </citation>
    <scope>NUCLEOTIDE SEQUENCE</scope>
    <source>
        <strain evidence="12">HN-11 Male</strain>
        <tissue evidence="12">Kidney and liver</tissue>
    </source>
</reference>
<dbReference type="OrthoDB" id="428658at2759"/>
<dbReference type="PROSITE" id="PS01129">
    <property type="entry name" value="PSI_RLU"/>
    <property type="match status" value="1"/>
</dbReference>
<dbReference type="InterPro" id="IPR006224">
    <property type="entry name" value="PsdUridine_synth_RluA-like_CS"/>
</dbReference>
<name>A0A8J6B7H6_ELECQ</name>
<comment type="catalytic activity">
    <reaction evidence="1">
        <text>a uridine in mRNA = a pseudouridine in mRNA</text>
        <dbReference type="Rhea" id="RHEA:56644"/>
        <dbReference type="Rhea" id="RHEA-COMP:14658"/>
        <dbReference type="Rhea" id="RHEA-COMP:14659"/>
        <dbReference type="ChEBI" id="CHEBI:65314"/>
        <dbReference type="ChEBI" id="CHEBI:65315"/>
    </reaction>
</comment>
<dbReference type="EMBL" id="WNTK01002960">
    <property type="protein sequence ID" value="KAG9465497.1"/>
    <property type="molecule type" value="Genomic_DNA"/>
</dbReference>
<dbReference type="InterPro" id="IPR020103">
    <property type="entry name" value="PsdUridine_synth_cat_dom_sf"/>
</dbReference>
<evidence type="ECO:0000256" key="3">
    <source>
        <dbReference type="ARBA" id="ARBA00004173"/>
    </source>
</evidence>
<protein>
    <recommendedName>
        <fullName evidence="9">Pseudouridylate synthase RPUSD4, mitochondrial</fullName>
    </recommendedName>
    <alternativeName>
        <fullName evidence="10">RNA pseudouridylate synthase domain-containing protein 4</fullName>
    </alternativeName>
</protein>
<comment type="catalytic activity">
    <reaction evidence="8">
        <text>a uridine in tRNA = a pseudouridine in tRNA</text>
        <dbReference type="Rhea" id="RHEA:54572"/>
        <dbReference type="Rhea" id="RHEA-COMP:13339"/>
        <dbReference type="Rhea" id="RHEA-COMP:13934"/>
        <dbReference type="ChEBI" id="CHEBI:65314"/>
        <dbReference type="ChEBI" id="CHEBI:65315"/>
    </reaction>
</comment>
<gene>
    <name evidence="12" type="ORF">GDO78_018180</name>
</gene>